<accession>A0A9P8EDW7</accession>
<feature type="compositionally biased region" description="Basic and acidic residues" evidence="1">
    <location>
        <begin position="105"/>
        <end position="115"/>
    </location>
</feature>
<organism evidence="2 3">
    <name type="scientific">Aureobasidium melanogenum</name>
    <name type="common">Aureobasidium pullulans var. melanogenum</name>
    <dbReference type="NCBI Taxonomy" id="46634"/>
    <lineage>
        <taxon>Eukaryota</taxon>
        <taxon>Fungi</taxon>
        <taxon>Dikarya</taxon>
        <taxon>Ascomycota</taxon>
        <taxon>Pezizomycotina</taxon>
        <taxon>Dothideomycetes</taxon>
        <taxon>Dothideomycetidae</taxon>
        <taxon>Dothideales</taxon>
        <taxon>Saccotheciaceae</taxon>
        <taxon>Aureobasidium</taxon>
    </lineage>
</organism>
<feature type="compositionally biased region" description="Polar residues" evidence="1">
    <location>
        <begin position="50"/>
        <end position="59"/>
    </location>
</feature>
<feature type="region of interest" description="Disordered" evidence="1">
    <location>
        <begin position="167"/>
        <end position="194"/>
    </location>
</feature>
<protein>
    <submittedName>
        <fullName evidence="2">Uncharacterized protein</fullName>
    </submittedName>
</protein>
<evidence type="ECO:0000313" key="2">
    <source>
        <dbReference type="EMBL" id="KAG9688398.1"/>
    </source>
</evidence>
<evidence type="ECO:0000313" key="3">
    <source>
        <dbReference type="Proteomes" id="UP000779574"/>
    </source>
</evidence>
<reference evidence="2" key="2">
    <citation type="submission" date="2021-08" db="EMBL/GenBank/DDBJ databases">
        <authorList>
            <person name="Gostincar C."/>
            <person name="Sun X."/>
            <person name="Song Z."/>
            <person name="Gunde-Cimerman N."/>
        </authorList>
    </citation>
    <scope>NUCLEOTIDE SEQUENCE</scope>
    <source>
        <strain evidence="2">EXF-9911</strain>
    </source>
</reference>
<reference evidence="2" key="1">
    <citation type="journal article" date="2021" name="J Fungi (Basel)">
        <title>Virulence traits and population genomics of the black yeast Aureobasidium melanogenum.</title>
        <authorList>
            <person name="Cernosa A."/>
            <person name="Sun X."/>
            <person name="Gostincar C."/>
            <person name="Fang C."/>
            <person name="Gunde-Cimerman N."/>
            <person name="Song Z."/>
        </authorList>
    </citation>
    <scope>NUCLEOTIDE SEQUENCE</scope>
    <source>
        <strain evidence="2">EXF-9911</strain>
    </source>
</reference>
<feature type="region of interest" description="Disordered" evidence="1">
    <location>
        <begin position="47"/>
        <end position="125"/>
    </location>
</feature>
<dbReference type="Proteomes" id="UP000779574">
    <property type="component" value="Unassembled WGS sequence"/>
</dbReference>
<sequence>MSTSIHNPSQDSSIGSTRSRHHRSSISLHSKPGLGLIKTISRDFVHGWHTPTTLQKESTNPPPSAPEPKPHKPRYAARDALKGFAPVASRETHDAGTRTNSYSSEHSKDPSRSRQDSLAPISPITSDATKPLAYVEAGLIPDHSFDTWTATWDSAYERRVKSTHHCASLTSPTPTMPEKRKLSSNTRPPLTGRLSVTDVDVKRFVSGDREDRKRGYESPESFLVPRRDTENTESTFWDFIPSNLRNAIEQTVPATILQEKLPKSTEPESLQDQYKQLERLLENLIRQEERTNQRSARQPNQPQPANPRPSSLLFPLAMLQTETDQYNLAEEIYRKILLANPPFGSDIAAGSNLIEVLNLQQKYAEAQRLVRSIWGVRGK</sequence>
<gene>
    <name evidence="2" type="ORF">KCU76_g9642</name>
</gene>
<comment type="caution">
    <text evidence="2">The sequence shown here is derived from an EMBL/GenBank/DDBJ whole genome shotgun (WGS) entry which is preliminary data.</text>
</comment>
<feature type="region of interest" description="Disordered" evidence="1">
    <location>
        <begin position="1"/>
        <end position="33"/>
    </location>
</feature>
<dbReference type="AlphaFoldDB" id="A0A9P8EDW7"/>
<name>A0A9P8EDW7_AURME</name>
<evidence type="ECO:0000256" key="1">
    <source>
        <dbReference type="SAM" id="MobiDB-lite"/>
    </source>
</evidence>
<feature type="region of interest" description="Disordered" evidence="1">
    <location>
        <begin position="290"/>
        <end position="311"/>
    </location>
</feature>
<feature type="non-terminal residue" evidence="2">
    <location>
        <position position="379"/>
    </location>
</feature>
<feature type="compositionally biased region" description="Polar residues" evidence="1">
    <location>
        <begin position="1"/>
        <end position="11"/>
    </location>
</feature>
<dbReference type="EMBL" id="JAHFXF010000405">
    <property type="protein sequence ID" value="KAG9688398.1"/>
    <property type="molecule type" value="Genomic_DNA"/>
</dbReference>
<proteinExistence type="predicted"/>